<protein>
    <submittedName>
        <fullName evidence="5">Oxidoreductase domain protein</fullName>
    </submittedName>
</protein>
<dbReference type="PANTHER" id="PTHR22604">
    <property type="entry name" value="OXIDOREDUCTASES"/>
    <property type="match status" value="1"/>
</dbReference>
<keyword evidence="6" id="KW-1185">Reference proteome</keyword>
<proteinExistence type="inferred from homology"/>
<dbReference type="Gene3D" id="3.30.360.10">
    <property type="entry name" value="Dihydrodipicolinate Reductase, domain 2"/>
    <property type="match status" value="1"/>
</dbReference>
<feature type="domain" description="GFO/IDH/MocA-like oxidoreductase" evidence="4">
    <location>
        <begin position="179"/>
        <end position="296"/>
    </location>
</feature>
<reference evidence="5 6" key="1">
    <citation type="submission" date="2011-07" db="EMBL/GenBank/DDBJ databases">
        <title>The complete genome of chromosome of Emticicia oligotrophica DSM 17448.</title>
        <authorList>
            <consortium name="US DOE Joint Genome Institute (JGI-PGF)"/>
            <person name="Lucas S."/>
            <person name="Han J."/>
            <person name="Lapidus A."/>
            <person name="Bruce D."/>
            <person name="Goodwin L."/>
            <person name="Pitluck S."/>
            <person name="Peters L."/>
            <person name="Kyrpides N."/>
            <person name="Mavromatis K."/>
            <person name="Ivanova N."/>
            <person name="Ovchinnikova G."/>
            <person name="Teshima H."/>
            <person name="Detter J.C."/>
            <person name="Tapia R."/>
            <person name="Han C."/>
            <person name="Land M."/>
            <person name="Hauser L."/>
            <person name="Markowitz V."/>
            <person name="Cheng J.-F."/>
            <person name="Hugenholtz P."/>
            <person name="Woyke T."/>
            <person name="Wu D."/>
            <person name="Tindall B."/>
            <person name="Pomrenke H."/>
            <person name="Brambilla E."/>
            <person name="Klenk H.-P."/>
            <person name="Eisen J.A."/>
        </authorList>
    </citation>
    <scope>NUCLEOTIDE SEQUENCE [LARGE SCALE GENOMIC DNA]</scope>
    <source>
        <strain evidence="5 6">DSM 17448</strain>
    </source>
</reference>
<dbReference type="RefSeq" id="WP_015028525.1">
    <property type="nucleotide sequence ID" value="NC_018748.1"/>
</dbReference>
<dbReference type="InterPro" id="IPR036291">
    <property type="entry name" value="NAD(P)-bd_dom_sf"/>
</dbReference>
<evidence type="ECO:0000259" key="4">
    <source>
        <dbReference type="Pfam" id="PF22725"/>
    </source>
</evidence>
<accession>A0ABN4AE32</accession>
<dbReference type="Proteomes" id="UP000002875">
    <property type="component" value="Chromosome"/>
</dbReference>
<dbReference type="InterPro" id="IPR000683">
    <property type="entry name" value="Gfo/Idh/MocA-like_OxRdtase_N"/>
</dbReference>
<dbReference type="SUPFAM" id="SSF55347">
    <property type="entry name" value="Glyceraldehyde-3-phosphate dehydrogenase-like, C-terminal domain"/>
    <property type="match status" value="1"/>
</dbReference>
<dbReference type="InterPro" id="IPR055170">
    <property type="entry name" value="GFO_IDH_MocA-like_dom"/>
</dbReference>
<dbReference type="InterPro" id="IPR008354">
    <property type="entry name" value="Glc-Fru_OxRdtase_bac"/>
</dbReference>
<keyword evidence="2" id="KW-0560">Oxidoreductase</keyword>
<organism evidence="5 6">
    <name type="scientific">Emticicia oligotrophica (strain DSM 17448 / CIP 109782 / MTCC 6937 / GPTSA100-15)</name>
    <dbReference type="NCBI Taxonomy" id="929562"/>
    <lineage>
        <taxon>Bacteria</taxon>
        <taxon>Pseudomonadati</taxon>
        <taxon>Bacteroidota</taxon>
        <taxon>Cytophagia</taxon>
        <taxon>Cytophagales</taxon>
        <taxon>Leadbetterellaceae</taxon>
        <taxon>Emticicia</taxon>
    </lineage>
</organism>
<dbReference type="PRINTS" id="PR01775">
    <property type="entry name" value="GLFROXRDTASE"/>
</dbReference>
<comment type="similarity">
    <text evidence="1">Belongs to the Gfo/Idh/MocA family.</text>
</comment>
<dbReference type="PANTHER" id="PTHR22604:SF105">
    <property type="entry name" value="TRANS-1,2-DIHYDROBENZENE-1,2-DIOL DEHYDROGENASE"/>
    <property type="match status" value="1"/>
</dbReference>
<evidence type="ECO:0000313" key="6">
    <source>
        <dbReference type="Proteomes" id="UP000002875"/>
    </source>
</evidence>
<dbReference type="Pfam" id="PF22725">
    <property type="entry name" value="GFO_IDH_MocA_C3"/>
    <property type="match status" value="1"/>
</dbReference>
<gene>
    <name evidence="5" type="ordered locus">Emtol_1680</name>
</gene>
<dbReference type="Gene3D" id="3.40.50.720">
    <property type="entry name" value="NAD(P)-binding Rossmann-like Domain"/>
    <property type="match status" value="1"/>
</dbReference>
<evidence type="ECO:0000313" key="5">
    <source>
        <dbReference type="EMBL" id="AFK02825.1"/>
    </source>
</evidence>
<evidence type="ECO:0000256" key="1">
    <source>
        <dbReference type="ARBA" id="ARBA00010928"/>
    </source>
</evidence>
<dbReference type="Pfam" id="PF01408">
    <property type="entry name" value="GFO_IDH_MocA"/>
    <property type="match status" value="1"/>
</dbReference>
<dbReference type="EMBL" id="CP002961">
    <property type="protein sequence ID" value="AFK02825.1"/>
    <property type="molecule type" value="Genomic_DNA"/>
</dbReference>
<feature type="domain" description="Gfo/Idh/MocA-like oxidoreductase N-terminal" evidence="3">
    <location>
        <begin position="46"/>
        <end position="169"/>
    </location>
</feature>
<dbReference type="InterPro" id="IPR050984">
    <property type="entry name" value="Gfo/Idh/MocA_domain"/>
</dbReference>
<evidence type="ECO:0000259" key="3">
    <source>
        <dbReference type="Pfam" id="PF01408"/>
    </source>
</evidence>
<dbReference type="InterPro" id="IPR006311">
    <property type="entry name" value="TAT_signal"/>
</dbReference>
<dbReference type="SUPFAM" id="SSF51735">
    <property type="entry name" value="NAD(P)-binding Rossmann-fold domains"/>
    <property type="match status" value="1"/>
</dbReference>
<evidence type="ECO:0000256" key="2">
    <source>
        <dbReference type="ARBA" id="ARBA00023002"/>
    </source>
</evidence>
<name>A0ABN4AE32_EMTOG</name>
<dbReference type="PROSITE" id="PS51318">
    <property type="entry name" value="TAT"/>
    <property type="match status" value="1"/>
</dbReference>
<sequence length="374" mass="41140">MSENQSRRSFLQNLGIGLGTSAAAFAIPSVMAIPEAGSKKDDKKLGIALVGLGSYAKNQLAVALENAKNCYLAAIVTGSPAKAEEWSKKYNLPKESVYNYQNFDEIAKNKAVDIVYVVLPNSLHPEFVIRAAKAGKHVMCEKPMANSVAECEAMIKACKEAGVQLGIGYRMHFEPHTQEIMRIGQKKEKGNVRFIQTNFGFTIGDPTQWRLKKAMAGGGPLMDVGIYCVQASRYVTGEEPLWVTAQFGPITDKERFKDVEECVSWQMEFPGGTIVNGFTSYKSNIEQLYVSADKGWVQLSPAYSYGPIKGSTNDGSLKLPVVHHQTVMMEAICKEFIETGKFPSHIDGEEGKRDMKILMAIYEAAQTGKKISLV</sequence>